<dbReference type="GO" id="GO:0004170">
    <property type="term" value="F:dUTP diphosphatase activity"/>
    <property type="evidence" value="ECO:0007669"/>
    <property type="project" value="InterPro"/>
</dbReference>
<keyword evidence="3" id="KW-0460">Magnesium</keyword>
<organismHost>
    <name type="scientific">Homo sapiens</name>
    <name type="common">Human</name>
    <dbReference type="NCBI Taxonomy" id="9606"/>
</organismHost>
<evidence type="ECO:0000259" key="6">
    <source>
        <dbReference type="Pfam" id="PF00692"/>
    </source>
</evidence>
<dbReference type="Gene3D" id="2.70.40.10">
    <property type="match status" value="2"/>
</dbReference>
<reference evidence="7" key="1">
    <citation type="journal article" date="2020" name="J. Infect. Dis.">
        <title>Evaluation of Genotypic Antiviral Resistance Testing as an Alternative to Phenotypic Testing in a Patient with DOCK8 Deficiency and Severe HSV-1 Disease.</title>
        <authorList>
            <person name="Casto A.M."/>
            <person name="Stout S.C."/>
            <person name="Selvarangan R."/>
            <person name="Freeman A.F."/>
            <person name="Newell B.D."/>
            <person name="Stahl E.D."/>
            <person name="Ahmed A.A."/>
            <person name="Greninger A.L."/>
            <person name="Yin D.E."/>
        </authorList>
    </citation>
    <scope>NUCLEOTIDE SEQUENCE</scope>
    <source>
        <strain evidence="7">Sample8_DOCK8</strain>
    </source>
</reference>
<dbReference type="InterPro" id="IPR036157">
    <property type="entry name" value="dUTPase-like_sf"/>
</dbReference>
<dbReference type="InterPro" id="IPR034745">
    <property type="entry name" value="HSV_DUT"/>
</dbReference>
<sequence>MSQWGSGAILVQPDSLGRGYDGDWHTAVATRGGGVVQLNLVNRRAVAFMPKVSGDSGWAVGRVSLDLRMAMPADFCAIIHAPALSSPGHHVILGLIDSGYRGTVMAVVVAPKRTREFAPGTLRVDVTFLDILATPPALTEPISLRQFPQLAPPPPTGAGIREDPWLEGALGAPSVTPALPARRRGWSLVYAGELTPVQTEHGDGVREAIAFLPKREEDAGFDIVVRRPVTVPANGTTVVQPSLRMLHADAGPAACYVLGRSSLNARGLLVVPTRWLPGHVCAFVVYNLTGVPVTLEAGAKVAQLLVAGADALPWIPPDNFHGTKALRNYPRGVPDSTAEPRNPPLLVFTNEFDAEAPPSERGTGGFGSTGDAEAPPSERGTGGFGSTGI</sequence>
<feature type="compositionally biased region" description="Gly residues" evidence="5">
    <location>
        <begin position="380"/>
        <end position="389"/>
    </location>
</feature>
<evidence type="ECO:0000313" key="7">
    <source>
        <dbReference type="EMBL" id="QHR78250.1"/>
    </source>
</evidence>
<dbReference type="SUPFAM" id="SSF51283">
    <property type="entry name" value="dUTPase-like"/>
    <property type="match status" value="2"/>
</dbReference>
<dbReference type="GO" id="GO:0046872">
    <property type="term" value="F:metal ion binding"/>
    <property type="evidence" value="ECO:0007669"/>
    <property type="project" value="UniProtKB-KW"/>
</dbReference>
<feature type="region of interest" description="Disordered" evidence="5">
    <location>
        <begin position="353"/>
        <end position="389"/>
    </location>
</feature>
<dbReference type="EMBL" id="MN401206">
    <property type="protein sequence ID" value="QHR78250.1"/>
    <property type="molecule type" value="Genomic_DNA"/>
</dbReference>
<evidence type="ECO:0000256" key="3">
    <source>
        <dbReference type="ARBA" id="ARBA00022842"/>
    </source>
</evidence>
<evidence type="ECO:0000256" key="5">
    <source>
        <dbReference type="SAM" id="MobiDB-lite"/>
    </source>
</evidence>
<keyword evidence="1" id="KW-0479">Metal-binding</keyword>
<dbReference type="Pfam" id="PF00692">
    <property type="entry name" value="dUTPase"/>
    <property type="match status" value="1"/>
</dbReference>
<name>A0A6B9XH45_HHV1</name>
<proteinExistence type="inferred from homology"/>
<evidence type="ECO:0000256" key="4">
    <source>
        <dbReference type="ARBA" id="ARBA00023080"/>
    </source>
</evidence>
<keyword evidence="4" id="KW-0546">Nucleotide metabolism</keyword>
<dbReference type="InterPro" id="IPR029054">
    <property type="entry name" value="dUTPase-like"/>
</dbReference>
<evidence type="ECO:0000256" key="2">
    <source>
        <dbReference type="ARBA" id="ARBA00022801"/>
    </source>
</evidence>
<protein>
    <submittedName>
        <fullName evidence="7">Deoxyuridine triphosphatase</fullName>
    </submittedName>
</protein>
<dbReference type="GO" id="GO:0046080">
    <property type="term" value="P:dUTP metabolic process"/>
    <property type="evidence" value="ECO:0007669"/>
    <property type="project" value="InterPro"/>
</dbReference>
<organism evidence="7">
    <name type="scientific">Human herpesvirus 1</name>
    <name type="common">HHV-1</name>
    <name type="synonym">Human herpes simplex virus 1</name>
    <dbReference type="NCBI Taxonomy" id="10298"/>
    <lineage>
        <taxon>Viruses</taxon>
        <taxon>Duplodnaviria</taxon>
        <taxon>Heunggongvirae</taxon>
        <taxon>Peploviricota</taxon>
        <taxon>Herviviricetes</taxon>
        <taxon>Herpesvirales</taxon>
        <taxon>Orthoherpesviridae</taxon>
        <taxon>Alphaherpesvirinae</taxon>
        <taxon>Simplexvirus</taxon>
        <taxon>Simplexvirus humanalpha1</taxon>
    </lineage>
</organism>
<accession>A0A6B9XH45</accession>
<feature type="domain" description="dUTPase-like" evidence="6">
    <location>
        <begin position="207"/>
        <end position="336"/>
    </location>
</feature>
<dbReference type="HAMAP" id="MF_04031">
    <property type="entry name" value="HSV_DUT"/>
    <property type="match status" value="1"/>
</dbReference>
<evidence type="ECO:0000256" key="1">
    <source>
        <dbReference type="ARBA" id="ARBA00022723"/>
    </source>
</evidence>
<keyword evidence="2" id="KW-0378">Hydrolase</keyword>